<dbReference type="Proteomes" id="UP000187085">
    <property type="component" value="Unassembled WGS sequence"/>
</dbReference>
<evidence type="ECO:0000256" key="1">
    <source>
        <dbReference type="ARBA" id="ARBA00006432"/>
    </source>
</evidence>
<dbReference type="CDD" id="cd05907">
    <property type="entry name" value="VL_LC_FACS_like"/>
    <property type="match status" value="1"/>
</dbReference>
<evidence type="ECO:0000313" key="10">
    <source>
        <dbReference type="Proteomes" id="UP000187085"/>
    </source>
</evidence>
<keyword evidence="10" id="KW-1185">Reference proteome</keyword>
<evidence type="ECO:0000256" key="5">
    <source>
        <dbReference type="ARBA" id="ARBA00024484"/>
    </source>
</evidence>
<dbReference type="RefSeq" id="WP_076704543.1">
    <property type="nucleotide sequence ID" value="NZ_MRDE01000068.1"/>
</dbReference>
<evidence type="ECO:0000259" key="8">
    <source>
        <dbReference type="Pfam" id="PF00501"/>
    </source>
</evidence>
<dbReference type="PANTHER" id="PTHR43272:SF32">
    <property type="entry name" value="AMP-DEPENDENT SYNTHETASE_LIGASE DOMAIN-CONTAINING PROTEIN"/>
    <property type="match status" value="1"/>
</dbReference>
<organism evidence="9 10">
    <name type="scientific">Tersicoccus phoenicis</name>
    <dbReference type="NCBI Taxonomy" id="554083"/>
    <lineage>
        <taxon>Bacteria</taxon>
        <taxon>Bacillati</taxon>
        <taxon>Actinomycetota</taxon>
        <taxon>Actinomycetes</taxon>
        <taxon>Micrococcales</taxon>
        <taxon>Micrococcaceae</taxon>
        <taxon>Tersicoccus</taxon>
    </lineage>
</organism>
<dbReference type="STRING" id="554083.BKD30_10680"/>
<dbReference type="SUPFAM" id="SSF56801">
    <property type="entry name" value="Acetyl-CoA synthetase-like"/>
    <property type="match status" value="1"/>
</dbReference>
<evidence type="ECO:0000256" key="7">
    <source>
        <dbReference type="SAM" id="MobiDB-lite"/>
    </source>
</evidence>
<reference evidence="9 10" key="1">
    <citation type="submission" date="2016-12" db="EMBL/GenBank/DDBJ databases">
        <title>Draft genome of Tersicoccus phoenicis 1P05MA.</title>
        <authorList>
            <person name="Nakajima Y."/>
            <person name="Yoshizawa S."/>
            <person name="Nakamura K."/>
            <person name="Ogura Y."/>
            <person name="Hayashi T."/>
            <person name="Kogure K."/>
        </authorList>
    </citation>
    <scope>NUCLEOTIDE SEQUENCE [LARGE SCALE GENOMIC DNA]</scope>
    <source>
        <strain evidence="9 10">1p05MA</strain>
    </source>
</reference>
<evidence type="ECO:0000256" key="4">
    <source>
        <dbReference type="ARBA" id="ARBA00023098"/>
    </source>
</evidence>
<dbReference type="EMBL" id="MRDE01000068">
    <property type="protein sequence ID" value="OMH23831.1"/>
    <property type="molecule type" value="Genomic_DNA"/>
</dbReference>
<dbReference type="Pfam" id="PF23562">
    <property type="entry name" value="AMP-binding_C_3"/>
    <property type="match status" value="1"/>
</dbReference>
<evidence type="ECO:0000256" key="6">
    <source>
        <dbReference type="ARBA" id="ARBA00032875"/>
    </source>
</evidence>
<evidence type="ECO:0000256" key="3">
    <source>
        <dbReference type="ARBA" id="ARBA00022832"/>
    </source>
</evidence>
<evidence type="ECO:0000313" key="9">
    <source>
        <dbReference type="EMBL" id="OMH23831.1"/>
    </source>
</evidence>
<accession>A0A1R1L8H9</accession>
<gene>
    <name evidence="9" type="ORF">BKD30_10680</name>
</gene>
<comment type="catalytic activity">
    <reaction evidence="5">
        <text>a long-chain fatty acid + ATP + CoA = a long-chain fatty acyl-CoA + AMP + diphosphate</text>
        <dbReference type="Rhea" id="RHEA:15421"/>
        <dbReference type="ChEBI" id="CHEBI:30616"/>
        <dbReference type="ChEBI" id="CHEBI:33019"/>
        <dbReference type="ChEBI" id="CHEBI:57287"/>
        <dbReference type="ChEBI" id="CHEBI:57560"/>
        <dbReference type="ChEBI" id="CHEBI:83139"/>
        <dbReference type="ChEBI" id="CHEBI:456215"/>
        <dbReference type="EC" id="6.2.1.3"/>
    </reaction>
    <physiologicalReaction direction="left-to-right" evidence="5">
        <dbReference type="Rhea" id="RHEA:15422"/>
    </physiologicalReaction>
</comment>
<dbReference type="InterPro" id="IPR042099">
    <property type="entry name" value="ANL_N_sf"/>
</dbReference>
<protein>
    <recommendedName>
        <fullName evidence="6">Acyl-CoA synthetase</fullName>
    </recommendedName>
</protein>
<feature type="domain" description="AMP-dependent synthetase/ligase" evidence="8">
    <location>
        <begin position="41"/>
        <end position="442"/>
    </location>
</feature>
<keyword evidence="2 9" id="KW-0436">Ligase</keyword>
<dbReference type="Pfam" id="PF00501">
    <property type="entry name" value="AMP-binding"/>
    <property type="match status" value="1"/>
</dbReference>
<dbReference type="GO" id="GO:0016020">
    <property type="term" value="C:membrane"/>
    <property type="evidence" value="ECO:0007669"/>
    <property type="project" value="TreeGrafter"/>
</dbReference>
<keyword evidence="4" id="KW-0443">Lipid metabolism</keyword>
<dbReference type="InterPro" id="IPR045851">
    <property type="entry name" value="AMP-bd_C_sf"/>
</dbReference>
<sequence>MSHPFKEASTELLVTVDRQSNTTDLLAQLAQRSPWAPLYAVRSGDGWTDVTAGAFEDQVKVLARGLIASGLKPSDPVAVFSPTSYEWTLVDFAIWYAGGVTVPVYETSAPTQIAWILRDSGARHVFVADGGRRRAVQAAAEEAGSSPSIWLMSDAGYGPDFSDLRLLGEPVADALLEAHRSSNTLDTPASLVYTSGTTGRPKGCIITHGNFTVLARNTIPVLPEVIGENARTLIFLPLAHVLARAVQVMCLVGRVQVGHVSDTGTLLRDLETFAPTFLLGVPRIFEKIFSATQRRAENAGLGKPFAAAVGTAVRWSELEQERAWYRGPASAMPVIPLRLRAAHALFDRLFYGRLRATLGGSLTYAICGASALDPQLTHFFRGAGITVLEGYGLTETTAPAAVNVPTSTKVGTVGIPLPGTTVRIADDGEVLIRGVGVFAGYHGEQEDDAAHPRDGLAPPRPGDGFLRTGDVGRLDDDGFLSVTGRLKDLIVTAGGKNVAPGPLEEVLRRDPLIDQAVVVGDKRSYVTALLTLDEEELTLFASRHGLGVLTRAEAATDPRVREHLQHAVEAANAQVSRAEGIRRFAVLDAELSLESGHLSENLKVKRHAVVADFAAAIDDLYAPETASA</sequence>
<evidence type="ECO:0000256" key="2">
    <source>
        <dbReference type="ARBA" id="ARBA00022598"/>
    </source>
</evidence>
<dbReference type="Gene3D" id="3.30.300.30">
    <property type="match status" value="1"/>
</dbReference>
<dbReference type="OrthoDB" id="9803968at2"/>
<dbReference type="PROSITE" id="PS00455">
    <property type="entry name" value="AMP_BINDING"/>
    <property type="match status" value="1"/>
</dbReference>
<dbReference type="AlphaFoldDB" id="A0A1R1L8H9"/>
<proteinExistence type="inferred from homology"/>
<comment type="similarity">
    <text evidence="1">Belongs to the ATP-dependent AMP-binding enzyme family.</text>
</comment>
<dbReference type="GO" id="GO:0004467">
    <property type="term" value="F:long-chain fatty acid-CoA ligase activity"/>
    <property type="evidence" value="ECO:0007669"/>
    <property type="project" value="UniProtKB-EC"/>
</dbReference>
<feature type="region of interest" description="Disordered" evidence="7">
    <location>
        <begin position="445"/>
        <end position="465"/>
    </location>
</feature>
<dbReference type="Gene3D" id="3.40.50.12780">
    <property type="entry name" value="N-terminal domain of ligase-like"/>
    <property type="match status" value="1"/>
</dbReference>
<name>A0A1R1L8H9_9MICC</name>
<dbReference type="InterPro" id="IPR020845">
    <property type="entry name" value="AMP-binding_CS"/>
</dbReference>
<comment type="caution">
    <text evidence="9">The sequence shown here is derived from an EMBL/GenBank/DDBJ whole genome shotgun (WGS) entry which is preliminary data.</text>
</comment>
<keyword evidence="3" id="KW-0276">Fatty acid metabolism</keyword>
<dbReference type="InterPro" id="IPR000873">
    <property type="entry name" value="AMP-dep_synth/lig_dom"/>
</dbReference>
<dbReference type="PANTHER" id="PTHR43272">
    <property type="entry name" value="LONG-CHAIN-FATTY-ACID--COA LIGASE"/>
    <property type="match status" value="1"/>
</dbReference>